<evidence type="ECO:0000256" key="1">
    <source>
        <dbReference type="PROSITE-ProRule" id="PRU00176"/>
    </source>
</evidence>
<feature type="compositionally biased region" description="Polar residues" evidence="2">
    <location>
        <begin position="536"/>
        <end position="555"/>
    </location>
</feature>
<gene>
    <name evidence="5" type="primary">LOC112288254</name>
    <name evidence="4" type="ORF">PHYPA_014402</name>
</gene>
<evidence type="ECO:0000259" key="3">
    <source>
        <dbReference type="PROSITE" id="PS50102"/>
    </source>
</evidence>
<dbReference type="InterPro" id="IPR000504">
    <property type="entry name" value="RRM_dom"/>
</dbReference>
<reference evidence="4 6" key="2">
    <citation type="journal article" date="2018" name="Plant J.">
        <title>The Physcomitrella patens chromosome-scale assembly reveals moss genome structure and evolution.</title>
        <authorList>
            <person name="Lang D."/>
            <person name="Ullrich K.K."/>
            <person name="Murat F."/>
            <person name="Fuchs J."/>
            <person name="Jenkins J."/>
            <person name="Haas F.B."/>
            <person name="Piednoel M."/>
            <person name="Gundlach H."/>
            <person name="Van Bel M."/>
            <person name="Meyberg R."/>
            <person name="Vives C."/>
            <person name="Morata J."/>
            <person name="Symeonidi A."/>
            <person name="Hiss M."/>
            <person name="Muchero W."/>
            <person name="Kamisugi Y."/>
            <person name="Saleh O."/>
            <person name="Blanc G."/>
            <person name="Decker E.L."/>
            <person name="van Gessel N."/>
            <person name="Grimwood J."/>
            <person name="Hayes R.D."/>
            <person name="Graham S.W."/>
            <person name="Gunter L.E."/>
            <person name="McDaniel S.F."/>
            <person name="Hoernstein S.N.W."/>
            <person name="Larsson A."/>
            <person name="Li F.W."/>
            <person name="Perroud P.F."/>
            <person name="Phillips J."/>
            <person name="Ranjan P."/>
            <person name="Rokshar D.S."/>
            <person name="Rothfels C.J."/>
            <person name="Schneider L."/>
            <person name="Shu S."/>
            <person name="Stevenson D.W."/>
            <person name="Thummler F."/>
            <person name="Tillich M."/>
            <person name="Villarreal Aguilar J.C."/>
            <person name="Widiez T."/>
            <person name="Wong G.K."/>
            <person name="Wymore A."/>
            <person name="Zhang Y."/>
            <person name="Zimmer A.D."/>
            <person name="Quatrano R.S."/>
            <person name="Mayer K.F.X."/>
            <person name="Goodstein D."/>
            <person name="Casacuberta J.M."/>
            <person name="Vandepoele K."/>
            <person name="Reski R."/>
            <person name="Cuming A.C."/>
            <person name="Tuskan G.A."/>
            <person name="Maumus F."/>
            <person name="Salse J."/>
            <person name="Schmutz J."/>
            <person name="Rensing S.A."/>
        </authorList>
    </citation>
    <scope>NUCLEOTIDE SEQUENCE [LARGE SCALE GENOMIC DNA]</scope>
    <source>
        <strain evidence="5 6">cv. Gransden 2004</strain>
    </source>
</reference>
<dbReference type="EnsemblPlants" id="Pp3c11_540V3.2">
    <property type="protein sequence ID" value="Pp3c11_540V3.2"/>
    <property type="gene ID" value="Pp3c11_540"/>
</dbReference>
<dbReference type="AlphaFoldDB" id="A0A2K1JSW1"/>
<accession>A0A2K1JSW1</accession>
<dbReference type="Gramene" id="Pp3c11_540V3.1">
    <property type="protein sequence ID" value="Pp3c11_540V3.1"/>
    <property type="gene ID" value="Pp3c11_540"/>
</dbReference>
<dbReference type="CDD" id="cd00590">
    <property type="entry name" value="RRM_SF"/>
    <property type="match status" value="1"/>
</dbReference>
<protein>
    <recommendedName>
        <fullName evidence="3">RRM domain-containing protein</fullName>
    </recommendedName>
</protein>
<dbReference type="Gramene" id="Pp3c11_540V3.3">
    <property type="protein sequence ID" value="Pp3c11_540V3.3"/>
    <property type="gene ID" value="Pp3c11_540"/>
</dbReference>
<keyword evidence="6" id="KW-1185">Reference proteome</keyword>
<feature type="compositionally biased region" description="Acidic residues" evidence="2">
    <location>
        <begin position="1"/>
        <end position="23"/>
    </location>
</feature>
<dbReference type="Proteomes" id="UP000006727">
    <property type="component" value="Chromosome 11"/>
</dbReference>
<dbReference type="OrthoDB" id="2017452at2759"/>
<dbReference type="Gene3D" id="3.30.70.330">
    <property type="match status" value="1"/>
</dbReference>
<evidence type="ECO:0000313" key="5">
    <source>
        <dbReference type="EnsemblPlants" id="Pp3c11_540V3.1"/>
    </source>
</evidence>
<feature type="compositionally biased region" description="Polar residues" evidence="2">
    <location>
        <begin position="511"/>
        <end position="520"/>
    </location>
</feature>
<reference evidence="4 6" key="1">
    <citation type="journal article" date="2008" name="Science">
        <title>The Physcomitrella genome reveals evolutionary insights into the conquest of land by plants.</title>
        <authorList>
            <person name="Rensing S."/>
            <person name="Lang D."/>
            <person name="Zimmer A."/>
            <person name="Terry A."/>
            <person name="Salamov A."/>
            <person name="Shapiro H."/>
            <person name="Nishiyama T."/>
            <person name="Perroud P.-F."/>
            <person name="Lindquist E."/>
            <person name="Kamisugi Y."/>
            <person name="Tanahashi T."/>
            <person name="Sakakibara K."/>
            <person name="Fujita T."/>
            <person name="Oishi K."/>
            <person name="Shin-I T."/>
            <person name="Kuroki Y."/>
            <person name="Toyoda A."/>
            <person name="Suzuki Y."/>
            <person name="Hashimoto A."/>
            <person name="Yamaguchi K."/>
            <person name="Sugano A."/>
            <person name="Kohara Y."/>
            <person name="Fujiyama A."/>
            <person name="Anterola A."/>
            <person name="Aoki S."/>
            <person name="Ashton N."/>
            <person name="Barbazuk W.B."/>
            <person name="Barker E."/>
            <person name="Bennetzen J."/>
            <person name="Bezanilla M."/>
            <person name="Blankenship R."/>
            <person name="Cho S.H."/>
            <person name="Dutcher S."/>
            <person name="Estelle M."/>
            <person name="Fawcett J.A."/>
            <person name="Gundlach H."/>
            <person name="Hanada K."/>
            <person name="Heyl A."/>
            <person name="Hicks K.A."/>
            <person name="Hugh J."/>
            <person name="Lohr M."/>
            <person name="Mayer K."/>
            <person name="Melkozernov A."/>
            <person name="Murata T."/>
            <person name="Nelson D."/>
            <person name="Pils B."/>
            <person name="Prigge M."/>
            <person name="Reiss B."/>
            <person name="Renner T."/>
            <person name="Rombauts S."/>
            <person name="Rushton P."/>
            <person name="Sanderfoot A."/>
            <person name="Schween G."/>
            <person name="Shiu S.-H."/>
            <person name="Stueber K."/>
            <person name="Theodoulou F.L."/>
            <person name="Tu H."/>
            <person name="Van de Peer Y."/>
            <person name="Verrier P.J."/>
            <person name="Waters E."/>
            <person name="Wood A."/>
            <person name="Yang L."/>
            <person name="Cove D."/>
            <person name="Cuming A."/>
            <person name="Hasebe M."/>
            <person name="Lucas S."/>
            <person name="Mishler D.B."/>
            <person name="Reski R."/>
            <person name="Grigoriev I."/>
            <person name="Quatrano R.S."/>
            <person name="Boore J.L."/>
        </authorList>
    </citation>
    <scope>NUCLEOTIDE SEQUENCE [LARGE SCALE GENOMIC DNA]</scope>
    <source>
        <strain evidence="5 6">cv. Gransden 2004</strain>
    </source>
</reference>
<feature type="region of interest" description="Disordered" evidence="2">
    <location>
        <begin position="1"/>
        <end position="199"/>
    </location>
</feature>
<evidence type="ECO:0000313" key="4">
    <source>
        <dbReference type="EMBL" id="PNR44633.1"/>
    </source>
</evidence>
<dbReference type="Gramene" id="Pp3c11_540V3.2">
    <property type="protein sequence ID" value="Pp3c11_540V3.2"/>
    <property type="gene ID" value="Pp3c11_540"/>
</dbReference>
<evidence type="ECO:0000313" key="6">
    <source>
        <dbReference type="Proteomes" id="UP000006727"/>
    </source>
</evidence>
<dbReference type="GeneID" id="112288254"/>
<feature type="compositionally biased region" description="Basic and acidic residues" evidence="2">
    <location>
        <begin position="575"/>
        <end position="585"/>
    </location>
</feature>
<feature type="compositionally biased region" description="Basic and acidic residues" evidence="2">
    <location>
        <begin position="82"/>
        <end position="95"/>
    </location>
</feature>
<feature type="compositionally biased region" description="Polar residues" evidence="2">
    <location>
        <begin position="564"/>
        <end position="573"/>
    </location>
</feature>
<dbReference type="EnsemblPlants" id="Pp3c11_540V3.3">
    <property type="protein sequence ID" value="Pp3c11_540V3.3"/>
    <property type="gene ID" value="Pp3c11_540"/>
</dbReference>
<feature type="domain" description="RRM" evidence="3">
    <location>
        <begin position="624"/>
        <end position="696"/>
    </location>
</feature>
<evidence type="ECO:0000256" key="2">
    <source>
        <dbReference type="SAM" id="MobiDB-lite"/>
    </source>
</evidence>
<dbReference type="InterPro" id="IPR012677">
    <property type="entry name" value="Nucleotide-bd_a/b_plait_sf"/>
</dbReference>
<organism evidence="4">
    <name type="scientific">Physcomitrium patens</name>
    <name type="common">Spreading-leaved earth moss</name>
    <name type="synonym">Physcomitrella patens</name>
    <dbReference type="NCBI Taxonomy" id="3218"/>
    <lineage>
        <taxon>Eukaryota</taxon>
        <taxon>Viridiplantae</taxon>
        <taxon>Streptophyta</taxon>
        <taxon>Embryophyta</taxon>
        <taxon>Bryophyta</taxon>
        <taxon>Bryophytina</taxon>
        <taxon>Bryopsida</taxon>
        <taxon>Funariidae</taxon>
        <taxon>Funariales</taxon>
        <taxon>Funariaceae</taxon>
        <taxon>Physcomitrium</taxon>
    </lineage>
</organism>
<dbReference type="EMBL" id="ABEU02000011">
    <property type="protein sequence ID" value="PNR44633.1"/>
    <property type="molecule type" value="Genomic_DNA"/>
</dbReference>
<dbReference type="GO" id="GO:0003723">
    <property type="term" value="F:RNA binding"/>
    <property type="evidence" value="ECO:0007669"/>
    <property type="project" value="UniProtKB-UniRule"/>
</dbReference>
<reference evidence="5" key="3">
    <citation type="submission" date="2020-12" db="UniProtKB">
        <authorList>
            <consortium name="EnsemblPlants"/>
        </authorList>
    </citation>
    <scope>IDENTIFICATION</scope>
</reference>
<proteinExistence type="predicted"/>
<dbReference type="Pfam" id="PF00076">
    <property type="entry name" value="RRM_1"/>
    <property type="match status" value="1"/>
</dbReference>
<dbReference type="RefSeq" id="XP_024388033.1">
    <property type="nucleotide sequence ID" value="XM_024532265.2"/>
</dbReference>
<dbReference type="PROSITE" id="PS50102">
    <property type="entry name" value="RRM"/>
    <property type="match status" value="1"/>
</dbReference>
<dbReference type="InterPro" id="IPR035979">
    <property type="entry name" value="RBD_domain_sf"/>
</dbReference>
<feature type="compositionally biased region" description="Basic and acidic residues" evidence="2">
    <location>
        <begin position="521"/>
        <end position="530"/>
    </location>
</feature>
<dbReference type="PaxDb" id="3218-PP1S39_68V6.1"/>
<dbReference type="SMART" id="SM00360">
    <property type="entry name" value="RRM"/>
    <property type="match status" value="1"/>
</dbReference>
<sequence>MTDPANDDDDYDLKDEELVDFEGSDYGFESGEDEDDELEPTTNPPSSITITTKGGFGSVEIENEKDAAQVDGVLVQPPVVDHQPRDKLLPPKPDLEDGELDDAAMPEGCDPEAVSNGGDDDEGENDRREPKRRKDRYAAERQLENKERRDADESALVHSRQHRGRGSDKMHGSQRNNYFRGTRGVNAAPFHRGNSGPGIMGPGRPPVPMEYGGHMPLRPIDRGFPRPIGGMVAPGRLNHSEQMQNQIRDSMAVQGHILRYQQCVQLAQEVQQAQAQAQAHAQAQAQAQVQARAHAHAQAQAQVQARAHVHAHSQGHVHAHAHAQAQVHMANSEALRASMNSSTMRPMMGLELIGGQVQASHGIMDLHVQTPDSGQQMNFLRPLEGFGSRVPQNTDFAAGRGSIGSHLLNQSSNRDRAAGRQMNAWLPASAVHHEISTISGARARAQGQSRGQVMSSLWGEPPVGGIPTGFPSPLGVIGHVAPVNVSPGIAPAGVIALGTPKRQGSLPIVMPSSTASNRENPNVKKVDTRPQVDGTWRTNGDNRGSLHNNGNSAPSSRKDAGAWSKSSTGQTGSKRSRENGVDRRHSSGSSGTGTKPIAPPNVGNGMGATGNNLIRLGGPVTKSRVLSVSGFPENTSMAVVVEAFEKQGKILDFKKDEKGNAFRITFSSVDEAVSAKRSLHRTLLNGRQITVDYTVQR</sequence>
<feature type="compositionally biased region" description="Acidic residues" evidence="2">
    <location>
        <begin position="30"/>
        <end position="39"/>
    </location>
</feature>
<feature type="compositionally biased region" description="Low complexity" evidence="2">
    <location>
        <begin position="40"/>
        <end position="52"/>
    </location>
</feature>
<feature type="region of interest" description="Disordered" evidence="2">
    <location>
        <begin position="503"/>
        <end position="610"/>
    </location>
</feature>
<name>A0A2K1JSW1_PHYPA</name>
<keyword evidence="1" id="KW-0694">RNA-binding</keyword>
<dbReference type="EnsemblPlants" id="Pp3c11_540V3.1">
    <property type="protein sequence ID" value="Pp3c11_540V3.1"/>
    <property type="gene ID" value="Pp3c11_540"/>
</dbReference>
<dbReference type="SUPFAM" id="SSF54928">
    <property type="entry name" value="RNA-binding domain, RBD"/>
    <property type="match status" value="1"/>
</dbReference>
<feature type="compositionally biased region" description="Basic and acidic residues" evidence="2">
    <location>
        <begin position="136"/>
        <end position="152"/>
    </location>
</feature>